<dbReference type="RefSeq" id="WP_133035829.1">
    <property type="nucleotide sequence ID" value="NZ_BAABEI010000012.1"/>
</dbReference>
<comment type="caution">
    <text evidence="7">The sequence shown here is derived from an EMBL/GenBank/DDBJ whole genome shotgun (WGS) entry which is preliminary data.</text>
</comment>
<evidence type="ECO:0000256" key="1">
    <source>
        <dbReference type="ARBA" id="ARBA00004651"/>
    </source>
</evidence>
<feature type="transmembrane region" description="Helical" evidence="6">
    <location>
        <begin position="219"/>
        <end position="238"/>
    </location>
</feature>
<evidence type="ECO:0000256" key="4">
    <source>
        <dbReference type="ARBA" id="ARBA00022989"/>
    </source>
</evidence>
<dbReference type="AlphaFoldDB" id="A0A4R2CF44"/>
<comment type="subcellular location">
    <subcellularLocation>
        <location evidence="1">Cell membrane</location>
        <topology evidence="1">Multi-pass membrane protein</topology>
    </subcellularLocation>
</comment>
<protein>
    <submittedName>
        <fullName evidence="7">Amino acid/amide ABC transporter membrane protein 2 (HAAT family)</fullName>
    </submittedName>
</protein>
<feature type="transmembrane region" description="Helical" evidence="6">
    <location>
        <begin position="169"/>
        <end position="189"/>
    </location>
</feature>
<dbReference type="InterPro" id="IPR043428">
    <property type="entry name" value="LivM-like"/>
</dbReference>
<dbReference type="PANTHER" id="PTHR30482:SF17">
    <property type="entry name" value="ABC TRANSPORTER ATP-BINDING PROTEIN"/>
    <property type="match status" value="1"/>
</dbReference>
<feature type="transmembrane region" description="Helical" evidence="6">
    <location>
        <begin position="72"/>
        <end position="90"/>
    </location>
</feature>
<reference evidence="7 8" key="1">
    <citation type="submission" date="2019-03" db="EMBL/GenBank/DDBJ databases">
        <title>Genomic Encyclopedia of Type Strains, Phase IV (KMG-IV): sequencing the most valuable type-strain genomes for metagenomic binning, comparative biology and taxonomic classification.</title>
        <authorList>
            <person name="Goeker M."/>
        </authorList>
    </citation>
    <scope>NUCLEOTIDE SEQUENCE [LARGE SCALE GENOMIC DNA]</scope>
    <source>
        <strain evidence="7 8">DSM 18401</strain>
    </source>
</reference>
<keyword evidence="8" id="KW-1185">Reference proteome</keyword>
<feature type="transmembrane region" description="Helical" evidence="6">
    <location>
        <begin position="46"/>
        <end position="65"/>
    </location>
</feature>
<organism evidence="7 8">
    <name type="scientific">Shinella granuli</name>
    <dbReference type="NCBI Taxonomy" id="323621"/>
    <lineage>
        <taxon>Bacteria</taxon>
        <taxon>Pseudomonadati</taxon>
        <taxon>Pseudomonadota</taxon>
        <taxon>Alphaproteobacteria</taxon>
        <taxon>Hyphomicrobiales</taxon>
        <taxon>Rhizobiaceae</taxon>
        <taxon>Shinella</taxon>
    </lineage>
</organism>
<gene>
    <name evidence="7" type="ORF">EV665_11819</name>
</gene>
<dbReference type="PANTHER" id="PTHR30482">
    <property type="entry name" value="HIGH-AFFINITY BRANCHED-CHAIN AMINO ACID TRANSPORT SYSTEM PERMEASE"/>
    <property type="match status" value="1"/>
</dbReference>
<evidence type="ECO:0000256" key="5">
    <source>
        <dbReference type="ARBA" id="ARBA00023136"/>
    </source>
</evidence>
<evidence type="ECO:0000256" key="2">
    <source>
        <dbReference type="ARBA" id="ARBA00022475"/>
    </source>
</evidence>
<keyword evidence="4 6" id="KW-1133">Transmembrane helix</keyword>
<feature type="transmembrane region" description="Helical" evidence="6">
    <location>
        <begin position="96"/>
        <end position="115"/>
    </location>
</feature>
<feature type="transmembrane region" description="Helical" evidence="6">
    <location>
        <begin position="258"/>
        <end position="283"/>
    </location>
</feature>
<evidence type="ECO:0000313" key="8">
    <source>
        <dbReference type="Proteomes" id="UP000295351"/>
    </source>
</evidence>
<name>A0A4R2CF44_SHIGR</name>
<dbReference type="EMBL" id="SLVX01000018">
    <property type="protein sequence ID" value="TCN38933.1"/>
    <property type="molecule type" value="Genomic_DNA"/>
</dbReference>
<accession>A0A4R2CF44</accession>
<keyword evidence="5 6" id="KW-0472">Membrane</keyword>
<dbReference type="Pfam" id="PF02653">
    <property type="entry name" value="BPD_transp_2"/>
    <property type="match status" value="1"/>
</dbReference>
<feature type="transmembrane region" description="Helical" evidence="6">
    <location>
        <begin position="127"/>
        <end position="149"/>
    </location>
</feature>
<evidence type="ECO:0000313" key="7">
    <source>
        <dbReference type="EMBL" id="TCN38933.1"/>
    </source>
</evidence>
<keyword evidence="3 6" id="KW-0812">Transmembrane</keyword>
<proteinExistence type="predicted"/>
<evidence type="ECO:0000256" key="3">
    <source>
        <dbReference type="ARBA" id="ARBA00022692"/>
    </source>
</evidence>
<dbReference type="InterPro" id="IPR001851">
    <property type="entry name" value="ABC_transp_permease"/>
</dbReference>
<dbReference type="Proteomes" id="UP000295351">
    <property type="component" value="Unassembled WGS sequence"/>
</dbReference>
<dbReference type="GO" id="GO:0005886">
    <property type="term" value="C:plasma membrane"/>
    <property type="evidence" value="ECO:0007669"/>
    <property type="project" value="UniProtKB-SubCell"/>
</dbReference>
<dbReference type="CDD" id="cd06581">
    <property type="entry name" value="TM_PBP1_LivM_like"/>
    <property type="match status" value="1"/>
</dbReference>
<evidence type="ECO:0000256" key="6">
    <source>
        <dbReference type="SAM" id="Phobius"/>
    </source>
</evidence>
<sequence>MTTLAETTKRYARPDARALVALLLVLAVVAAPFWAGRAELRLFSEFLSFLALAVLWNLLAGYAGLLSVGQQAFVGLGGYALFVLCAHAGLSPYLAIPLAIVAAGALAAVFAPLLFRLDGAYFAVGTWVAAETVLLVFAMIPALGGGAGMSLPAASVKAIAAGKELRESIIFWLVTGLSLATLLGAYGLLRSRAGLALMAVRDNRLAAASLGIDIWRTRFVTYVIVAAMSGGLGAVIFLQKLRISPSAAFSLNDWTVMVIFAVVIGGIGRLEGAVIGAILYFLLREMMADLGAIYLIVLGSLAILVMLFSRKGLWGLVETRFGWSLMPTERKP</sequence>
<keyword evidence="2" id="KW-1003">Cell membrane</keyword>
<dbReference type="GO" id="GO:0015658">
    <property type="term" value="F:branched-chain amino acid transmembrane transporter activity"/>
    <property type="evidence" value="ECO:0007669"/>
    <property type="project" value="InterPro"/>
</dbReference>
<feature type="transmembrane region" description="Helical" evidence="6">
    <location>
        <begin position="290"/>
        <end position="309"/>
    </location>
</feature>